<feature type="domain" description="Major facilitator superfamily (MFS) profile" evidence="6">
    <location>
        <begin position="214"/>
        <end position="408"/>
    </location>
</feature>
<feature type="transmembrane region" description="Helical" evidence="5">
    <location>
        <begin position="105"/>
        <end position="123"/>
    </location>
</feature>
<dbReference type="CDD" id="cd17393">
    <property type="entry name" value="MFS_MosC_like"/>
    <property type="match status" value="1"/>
</dbReference>
<reference evidence="8" key="1">
    <citation type="submission" date="2017-08" db="EMBL/GenBank/DDBJ databases">
        <authorList>
            <person name="Varghese N."/>
            <person name="Submissions S."/>
        </authorList>
    </citation>
    <scope>NUCLEOTIDE SEQUENCE [LARGE SCALE GENOMIC DNA]</scope>
    <source>
        <strain evidence="8">DSM 4725</strain>
    </source>
</reference>
<organism evidence="7 8">
    <name type="scientific">Blastococcus aggregatus</name>
    <dbReference type="NCBI Taxonomy" id="38502"/>
    <lineage>
        <taxon>Bacteria</taxon>
        <taxon>Bacillati</taxon>
        <taxon>Actinomycetota</taxon>
        <taxon>Actinomycetes</taxon>
        <taxon>Geodermatophilales</taxon>
        <taxon>Geodermatophilaceae</taxon>
        <taxon>Blastococcus</taxon>
    </lineage>
</organism>
<keyword evidence="2 5" id="KW-0812">Transmembrane</keyword>
<feature type="transmembrane region" description="Helical" evidence="5">
    <location>
        <begin position="18"/>
        <end position="36"/>
    </location>
</feature>
<name>A0A285V3R9_9ACTN</name>
<evidence type="ECO:0000256" key="4">
    <source>
        <dbReference type="ARBA" id="ARBA00023136"/>
    </source>
</evidence>
<dbReference type="SUPFAM" id="SSF103473">
    <property type="entry name" value="MFS general substrate transporter"/>
    <property type="match status" value="1"/>
</dbReference>
<gene>
    <name evidence="7" type="ORF">SAMN05660748_1493</name>
</gene>
<comment type="subcellular location">
    <subcellularLocation>
        <location evidence="1">Cell membrane</location>
        <topology evidence="1">Multi-pass membrane protein</topology>
    </subcellularLocation>
</comment>
<feature type="transmembrane region" description="Helical" evidence="5">
    <location>
        <begin position="56"/>
        <end position="75"/>
    </location>
</feature>
<evidence type="ECO:0000256" key="1">
    <source>
        <dbReference type="ARBA" id="ARBA00004651"/>
    </source>
</evidence>
<dbReference type="InterPro" id="IPR051788">
    <property type="entry name" value="MFS_Transporter"/>
</dbReference>
<dbReference type="GO" id="GO:0022857">
    <property type="term" value="F:transmembrane transporter activity"/>
    <property type="evidence" value="ECO:0007669"/>
    <property type="project" value="InterPro"/>
</dbReference>
<feature type="transmembrane region" description="Helical" evidence="5">
    <location>
        <begin position="212"/>
        <end position="233"/>
    </location>
</feature>
<keyword evidence="3 5" id="KW-1133">Transmembrane helix</keyword>
<dbReference type="GO" id="GO:0005886">
    <property type="term" value="C:plasma membrane"/>
    <property type="evidence" value="ECO:0007669"/>
    <property type="project" value="UniProtKB-SubCell"/>
</dbReference>
<proteinExistence type="predicted"/>
<accession>A0A285V3R9</accession>
<dbReference type="EMBL" id="OBQI01000002">
    <property type="protein sequence ID" value="SOC48784.1"/>
    <property type="molecule type" value="Genomic_DNA"/>
</dbReference>
<keyword evidence="8" id="KW-1185">Reference proteome</keyword>
<dbReference type="InterPro" id="IPR036259">
    <property type="entry name" value="MFS_trans_sf"/>
</dbReference>
<feature type="transmembrane region" description="Helical" evidence="5">
    <location>
        <begin position="341"/>
        <end position="362"/>
    </location>
</feature>
<feature type="transmembrane region" description="Helical" evidence="5">
    <location>
        <begin position="310"/>
        <end position="329"/>
    </location>
</feature>
<feature type="transmembrane region" description="Helical" evidence="5">
    <location>
        <begin position="82"/>
        <end position="99"/>
    </location>
</feature>
<dbReference type="AlphaFoldDB" id="A0A285V3R9"/>
<dbReference type="PANTHER" id="PTHR23514:SF13">
    <property type="entry name" value="INNER MEMBRANE PROTEIN YBJJ"/>
    <property type="match status" value="1"/>
</dbReference>
<dbReference type="PROSITE" id="PS50850">
    <property type="entry name" value="MFS"/>
    <property type="match status" value="1"/>
</dbReference>
<feature type="transmembrane region" description="Helical" evidence="5">
    <location>
        <begin position="286"/>
        <end position="304"/>
    </location>
</feature>
<feature type="transmembrane region" description="Helical" evidence="5">
    <location>
        <begin position="144"/>
        <end position="164"/>
    </location>
</feature>
<keyword evidence="4 5" id="KW-0472">Membrane</keyword>
<evidence type="ECO:0000256" key="3">
    <source>
        <dbReference type="ARBA" id="ARBA00022989"/>
    </source>
</evidence>
<dbReference type="Pfam" id="PF07690">
    <property type="entry name" value="MFS_1"/>
    <property type="match status" value="2"/>
</dbReference>
<sequence>MPATSTDGPDARLRRARTAVGACFFVNAVLYANLVPRLPELKAELGLSNTALGTALAAQPLGALLAGLTVAPLISRLGSARVAGVGLPVLAAAIWTAAAAPQWGVLAGALLVAGAVDAAVDVAQNAQGLRVQRRYGRSIINAFHGTWSVGSLAGGLVGAAAAGLGVPLSLHLGVVAVLFGAPALLGARLLLPGSDDGPGATPSPGATRRPRARARAGVGLAALGALAACAVVVEDAGSSWSALYLRVELDAAPAVAGLGFVALSLAMTLGRFTGDRAVDRFGRRRVVQAGGLLSAVGLGAALALPSVPATLAGFALAGLGVATLVPAAYSAADELPGLRPGLGLALVNVLLRIGSLVVPPLIGVVADATSLRVALLAVVVAGLGTALLARSLPRPAVDAPRRHATGPG</sequence>
<feature type="transmembrane region" description="Helical" evidence="5">
    <location>
        <begin position="374"/>
        <end position="392"/>
    </location>
</feature>
<feature type="transmembrane region" description="Helical" evidence="5">
    <location>
        <begin position="253"/>
        <end position="274"/>
    </location>
</feature>
<dbReference type="OrthoDB" id="151222at2"/>
<evidence type="ECO:0000256" key="2">
    <source>
        <dbReference type="ARBA" id="ARBA00022692"/>
    </source>
</evidence>
<dbReference type="Proteomes" id="UP000219435">
    <property type="component" value="Unassembled WGS sequence"/>
</dbReference>
<feature type="transmembrane region" description="Helical" evidence="5">
    <location>
        <begin position="170"/>
        <end position="191"/>
    </location>
</feature>
<evidence type="ECO:0000259" key="6">
    <source>
        <dbReference type="PROSITE" id="PS50850"/>
    </source>
</evidence>
<dbReference type="RefSeq" id="WP_097194388.1">
    <property type="nucleotide sequence ID" value="NZ_OBQI01000002.1"/>
</dbReference>
<dbReference type="InterPro" id="IPR020846">
    <property type="entry name" value="MFS_dom"/>
</dbReference>
<evidence type="ECO:0000256" key="5">
    <source>
        <dbReference type="SAM" id="Phobius"/>
    </source>
</evidence>
<protein>
    <submittedName>
        <fullName evidence="7">Fucose permease</fullName>
    </submittedName>
</protein>
<dbReference type="PANTHER" id="PTHR23514">
    <property type="entry name" value="BYPASS OF STOP CODON PROTEIN 6"/>
    <property type="match status" value="1"/>
</dbReference>
<dbReference type="InterPro" id="IPR011701">
    <property type="entry name" value="MFS"/>
</dbReference>
<dbReference type="Gene3D" id="1.20.1250.20">
    <property type="entry name" value="MFS general substrate transporter like domains"/>
    <property type="match status" value="2"/>
</dbReference>
<evidence type="ECO:0000313" key="8">
    <source>
        <dbReference type="Proteomes" id="UP000219435"/>
    </source>
</evidence>
<evidence type="ECO:0000313" key="7">
    <source>
        <dbReference type="EMBL" id="SOC48784.1"/>
    </source>
</evidence>